<name>A0ABS5GB52_9BRAD</name>
<dbReference type="SUPFAM" id="SSF51197">
    <property type="entry name" value="Clavaminate synthase-like"/>
    <property type="match status" value="1"/>
</dbReference>
<dbReference type="GO" id="GO:0051213">
    <property type="term" value="F:dioxygenase activity"/>
    <property type="evidence" value="ECO:0007669"/>
    <property type="project" value="UniProtKB-KW"/>
</dbReference>
<dbReference type="PANTHER" id="PTHR10696:SF56">
    <property type="entry name" value="TAUD_TFDA-LIKE DOMAIN-CONTAINING PROTEIN"/>
    <property type="match status" value="1"/>
</dbReference>
<evidence type="ECO:0000256" key="3">
    <source>
        <dbReference type="ARBA" id="ARBA00023194"/>
    </source>
</evidence>
<organism evidence="5 6">
    <name type="scientific">Bradyrhizobium denitrificans</name>
    <dbReference type="NCBI Taxonomy" id="2734912"/>
    <lineage>
        <taxon>Bacteria</taxon>
        <taxon>Pseudomonadati</taxon>
        <taxon>Pseudomonadota</taxon>
        <taxon>Alphaproteobacteria</taxon>
        <taxon>Hyphomicrobiales</taxon>
        <taxon>Nitrobacteraceae</taxon>
        <taxon>Bradyrhizobium</taxon>
    </lineage>
</organism>
<keyword evidence="6" id="KW-1185">Reference proteome</keyword>
<evidence type="ECO:0000259" key="4">
    <source>
        <dbReference type="Pfam" id="PF02668"/>
    </source>
</evidence>
<gene>
    <name evidence="5" type="ORF">JQ619_22210</name>
</gene>
<evidence type="ECO:0000313" key="6">
    <source>
        <dbReference type="Proteomes" id="UP001314635"/>
    </source>
</evidence>
<dbReference type="InterPro" id="IPR042098">
    <property type="entry name" value="TauD-like_sf"/>
</dbReference>
<evidence type="ECO:0000313" key="5">
    <source>
        <dbReference type="EMBL" id="MBR1138488.1"/>
    </source>
</evidence>
<keyword evidence="3" id="KW-0045">Antibiotic biosynthesis</keyword>
<keyword evidence="5" id="KW-0223">Dioxygenase</keyword>
<evidence type="ECO:0000256" key="2">
    <source>
        <dbReference type="ARBA" id="ARBA00023002"/>
    </source>
</evidence>
<dbReference type="Pfam" id="PF02668">
    <property type="entry name" value="TauD"/>
    <property type="match status" value="1"/>
</dbReference>
<comment type="caution">
    <text evidence="5">The sequence shown here is derived from an EMBL/GenBank/DDBJ whole genome shotgun (WGS) entry which is preliminary data.</text>
</comment>
<dbReference type="InterPro" id="IPR050411">
    <property type="entry name" value="AlphaKG_dependent_hydroxylases"/>
</dbReference>
<accession>A0ABS5GB52</accession>
<keyword evidence="2" id="KW-0560">Oxidoreductase</keyword>
<dbReference type="PANTHER" id="PTHR10696">
    <property type="entry name" value="GAMMA-BUTYROBETAINE HYDROXYLASE-RELATED"/>
    <property type="match status" value="1"/>
</dbReference>
<protein>
    <submittedName>
        <fullName evidence="5">TauD/TfdA family dioxygenase</fullName>
    </submittedName>
</protein>
<dbReference type="RefSeq" id="WP_172235439.1">
    <property type="nucleotide sequence ID" value="NZ_JABFDP010000001.1"/>
</dbReference>
<feature type="domain" description="TauD/TfdA-like" evidence="4">
    <location>
        <begin position="28"/>
        <end position="310"/>
    </location>
</feature>
<proteinExistence type="predicted"/>
<comment type="cofactor">
    <cofactor evidence="1">
        <name>Fe(2+)</name>
        <dbReference type="ChEBI" id="CHEBI:29033"/>
    </cofactor>
</comment>
<dbReference type="Proteomes" id="UP001314635">
    <property type="component" value="Unassembled WGS sequence"/>
</dbReference>
<sequence length="320" mass="35968">MFAMQPKIDSEALPFLLRASRKQQSLTDAVSELRGIIERQLQASGGILFRDFHLDGAEAFRSFAASFGHPLLSYEFGSTPRTQVSSGVYTSTEYPPHQSIPLHNEQAYTRDWPLKIWFYCEQPAQQGGETPIADSRLIYRDMPAAIRSRFAEKGVMYVRNYGSGLDVDWRDVFGAQSKAEVEAYCAAHAIACEWKDGDELRTRQVCQGTAVHPFTGDKVWFNQAHLFHVSSLAPEVRESLLDIVSDPLELPRNAFYGDGSPIEDETLAAVRDVLDRHKIIFPWQAGDVVMLDNMLTAHAREPFKGPRRVIVAMAQAYGLQ</sequence>
<reference evidence="6" key="1">
    <citation type="journal article" date="2021" name="ISME J.">
        <title>Evolutionary origin and ecological implication of a unique nif island in free-living Bradyrhizobium lineages.</title>
        <authorList>
            <person name="Tao J."/>
        </authorList>
    </citation>
    <scope>NUCLEOTIDE SEQUENCE [LARGE SCALE GENOMIC DNA]</scope>
    <source>
        <strain evidence="6">SZCCT0094</strain>
    </source>
</reference>
<dbReference type="InterPro" id="IPR003819">
    <property type="entry name" value="TauD/TfdA-like"/>
</dbReference>
<dbReference type="EMBL" id="JAFCLK010000021">
    <property type="protein sequence ID" value="MBR1138488.1"/>
    <property type="molecule type" value="Genomic_DNA"/>
</dbReference>
<evidence type="ECO:0000256" key="1">
    <source>
        <dbReference type="ARBA" id="ARBA00001954"/>
    </source>
</evidence>
<dbReference type="Gene3D" id="3.60.130.10">
    <property type="entry name" value="Clavaminate synthase-like"/>
    <property type="match status" value="1"/>
</dbReference>